<feature type="region of interest" description="Disordered" evidence="1">
    <location>
        <begin position="2214"/>
        <end position="2251"/>
    </location>
</feature>
<feature type="region of interest" description="Disordered" evidence="1">
    <location>
        <begin position="348"/>
        <end position="440"/>
    </location>
</feature>
<feature type="compositionally biased region" description="Acidic residues" evidence="1">
    <location>
        <begin position="1965"/>
        <end position="1976"/>
    </location>
</feature>
<feature type="region of interest" description="Disordered" evidence="1">
    <location>
        <begin position="1264"/>
        <end position="1288"/>
    </location>
</feature>
<feature type="compositionally biased region" description="Basic and acidic residues" evidence="1">
    <location>
        <begin position="1101"/>
        <end position="1112"/>
    </location>
</feature>
<feature type="region of interest" description="Disordered" evidence="1">
    <location>
        <begin position="1882"/>
        <end position="1919"/>
    </location>
</feature>
<feature type="compositionally biased region" description="Basic and acidic residues" evidence="1">
    <location>
        <begin position="289"/>
        <end position="298"/>
    </location>
</feature>
<protein>
    <submittedName>
        <fullName evidence="2">Uncharacterized protein</fullName>
    </submittedName>
</protein>
<feature type="compositionally biased region" description="Low complexity" evidence="1">
    <location>
        <begin position="2237"/>
        <end position="2249"/>
    </location>
</feature>
<feature type="region of interest" description="Disordered" evidence="1">
    <location>
        <begin position="710"/>
        <end position="844"/>
    </location>
</feature>
<feature type="compositionally biased region" description="Basic and acidic residues" evidence="1">
    <location>
        <begin position="237"/>
        <end position="264"/>
    </location>
</feature>
<feature type="region of interest" description="Disordered" evidence="1">
    <location>
        <begin position="558"/>
        <end position="594"/>
    </location>
</feature>
<reference evidence="2 3" key="1">
    <citation type="journal article" date="2018" name="Evol. Lett.">
        <title>Horizontal gene cluster transfer increased hallucinogenic mushroom diversity.</title>
        <authorList>
            <person name="Reynolds H.T."/>
            <person name="Vijayakumar V."/>
            <person name="Gluck-Thaler E."/>
            <person name="Korotkin H.B."/>
            <person name="Matheny P.B."/>
            <person name="Slot J.C."/>
        </authorList>
    </citation>
    <scope>NUCLEOTIDE SEQUENCE [LARGE SCALE GENOMIC DNA]</scope>
    <source>
        <strain evidence="2 3">2629</strain>
    </source>
</reference>
<dbReference type="Proteomes" id="UP000284842">
    <property type="component" value="Unassembled WGS sequence"/>
</dbReference>
<comment type="caution">
    <text evidence="2">The sequence shown here is derived from an EMBL/GenBank/DDBJ whole genome shotgun (WGS) entry which is preliminary data.</text>
</comment>
<evidence type="ECO:0000313" key="3">
    <source>
        <dbReference type="Proteomes" id="UP000284842"/>
    </source>
</evidence>
<feature type="compositionally biased region" description="Low complexity" evidence="1">
    <location>
        <begin position="1484"/>
        <end position="1497"/>
    </location>
</feature>
<feature type="compositionally biased region" description="Basic and acidic residues" evidence="1">
    <location>
        <begin position="218"/>
        <end position="227"/>
    </location>
</feature>
<feature type="compositionally biased region" description="Low complexity" evidence="1">
    <location>
        <begin position="965"/>
        <end position="975"/>
    </location>
</feature>
<feature type="compositionally biased region" description="Low complexity" evidence="1">
    <location>
        <begin position="1989"/>
        <end position="1999"/>
    </location>
</feature>
<feature type="region of interest" description="Disordered" evidence="1">
    <location>
        <begin position="1958"/>
        <end position="2018"/>
    </location>
</feature>
<organism evidence="2 3">
    <name type="scientific">Panaeolus cyanescens</name>
    <dbReference type="NCBI Taxonomy" id="181874"/>
    <lineage>
        <taxon>Eukaryota</taxon>
        <taxon>Fungi</taxon>
        <taxon>Dikarya</taxon>
        <taxon>Basidiomycota</taxon>
        <taxon>Agaricomycotina</taxon>
        <taxon>Agaricomycetes</taxon>
        <taxon>Agaricomycetidae</taxon>
        <taxon>Agaricales</taxon>
        <taxon>Agaricineae</taxon>
        <taxon>Galeropsidaceae</taxon>
        <taxon>Panaeolus</taxon>
    </lineage>
</organism>
<feature type="region of interest" description="Disordered" evidence="1">
    <location>
        <begin position="871"/>
        <end position="905"/>
    </location>
</feature>
<feature type="compositionally biased region" description="Basic and acidic residues" evidence="1">
    <location>
        <begin position="361"/>
        <end position="376"/>
    </location>
</feature>
<feature type="compositionally biased region" description="Polar residues" evidence="1">
    <location>
        <begin position="2055"/>
        <end position="2074"/>
    </location>
</feature>
<evidence type="ECO:0000313" key="2">
    <source>
        <dbReference type="EMBL" id="PPQ63548.1"/>
    </source>
</evidence>
<sequence length="2307" mass="245391">MARPPSFSVEEFQALISLTLDLKGSDAHEEHGHSRISSPNLLHELEYGYAQRFGVEERDEEEGEGDDFDDSVSVRVNRGSTFWSDPLIRRSRKTSSASPVQVSAGGGGIVFGRPNILNRSPAFPTLTPTTTPQRKRRFSLSTTSPSPAASHAASKGLLNKVNRAIRRISVGSSSSPNTPFSTPEKTHTSISGPDWKSPRHRRCSSNTYSTHTPTLSPTKEKKEEELAAQKSCSELEGEGHEQAEVDRLRSEGINEQQKEKESSRIHPHRWPSSWDSFDSIPYTHASAHTSRDNRDREYAPSTPSEPLTPITFEDSGVDFVLNRSSAEDMLAIAPVGTLHVEDVVGCLGSSSGDEGGSSTGLKRDKSREKEEKEKSRERRGKGKSRERSPTSKTRERAPVSNLALSTALNGNGHGATPSSATPSPTPTKLQFSFPLGKFSPSNAINTSSNSSGMSVGDISASSPISGSFGGEMMPPLEDGRGRKLSVLGRLKKGLNSMGGRGKGGVGVLSSPVAREGEVIGGGYPFEIDNNGVRRDSVLAKERDEMERDVDLRFVTNPSRVGSRVEHEEGAVNGREDEEGEGKRNDTYGSEESGTLSVEVARRAGEVGLPSVCVTFATSSASASSGSGCAGGEKDEGFEIHGQTGVNISSPYETPVASERNINGASGDATRTLSPRASLGTVSSASKYSCSSYIGSESSFFAADAIERERRRVGGKRSGMGREGGNVSSSSGGGNLSSSSGGGKRSMDGESFLSLDLSGSEGSASDDTSRGVGGGIKGRGGRKEDDMDGASFIEFGEDVDCEREGEGGNGATTSIGKRGKRGIGMTSTPPRRRDERGKKRSSVVLFRGTSSSVVSSANNNSCGDIGLSGEFQAHGRGTSGDISSDPLQVHQSSRDGTSSKAPSVMTRSDASMFSGSTHFEFAPVVGCADDDINGRRRVIHHSTSFSSFAYSDRHSPPFELQKKYQHQPQQQHQHQQQPHRDTHHGNHRPSQRRVVEPCITVHDVDAVSDIGSSIHAPSVDAMSVSTRSVDALSVDAMSVNSDDTDYIPYLPLVLQHERLQKTLRKPVSMEAVVYANETGRGVARSVRSVGRESVRSGVSGSGREKERESEEKARKRTISGARLNPMSAHAMGGRNKAAARLGIMGSETTLGGSLSSSSSKKKLPAHVSETIAGVCIPAPSMASRAPSICSSVGTEESVPARSGPVVHDSGMTLRVETDLDLDIGARRVVICGSGLDAGVEELRDGRVSMSSEDAGSVVVSDERHEVAIGSGEAGNDEEAFENTPTPTPRATVFAVDSLEVTNSGTSTPSTNSSKRTFIGPHQGLSPQPSVGSLSRKPSRTALKATPPRAPPLDPLPLPPLSPSPASSPASGSDNLLLTGAVSTRMTSDAIDSGLSSSPVSVAAEGRKGSLKVKKVEEGKKVRMRMSVPGPKDLWRARKKASAVGMDAEEPRRDATTLASDSDSLNRTKSEALSPTRGDNMGIIFPTSRSLSFSSPSPSEKQHAKTRVGKGDAVHQNQHHDLVDGIGRDSNLRAASGSVISLTHSDDEDSEHDNNSDEESIDLDSDSMRQLLAANTSANAAMHSNLDVNKIGMGRQVVVPPTKKKSMNRLKESERVRTRSGLDVGMDWMLELGRTEKGASPLERKASQLLDAASGILRARTKSESAVRALDAESSMSKKAPAVSGFEDWTLSLPLPSPREWERSRRVSELGASMGLASTPGGKSTERHQASHRHSTEPTASKRHTLDQKKRRASHHPLARSDDVDSGVDLDVNRGDDEPSESDEDDLRTPPSTMHVAQSFVVPRVVSSVDALEMGDAPKREVLGDRLVDEEVQVLELQTEPVSGVSLEMEEPEEDIHTKRARSNLAKLDALSADLKRFNELLRGGLPTSRKGDVNLRSVSSHKGLQIPDLNPPSSPTRLKHVRSCEPFGSIEPVESQSPPKNAVLRTSCANLRESVLASLPAPDNELGNDEDGDEGDSSDLSMSTLKNRRSSQSSMKRQSQTRLSTSSKGRPSLSPVIQSPVAAEEDIQFSSIDVMNVESSPTGYAANAVFGPSRWGKSSSLGRSGLPGQTRTPTRTPLPFAPPVGEPNAVTPPTATPPNATVERRPKKLSDGIADISPTLRNAVSSIELGRKVPISIPVQPIPTPAPKRLAVPPNLSVQISPMRRSSIILSDMTPTSATSSVFPTPLASSFPIPPTTLPSVPLDLELGAMRMAQMVPPTPPVPVQDTRPPKTQQGRPSTSSSTASTITASVAQRMKERLEQLGKGGAKSAQSVPAAVAEIEADTDESSLCSGAYYSARSSFSEHGNDA</sequence>
<feature type="compositionally biased region" description="Low complexity" evidence="1">
    <location>
        <begin position="1300"/>
        <end position="1312"/>
    </location>
</feature>
<feature type="compositionally biased region" description="Low complexity" evidence="1">
    <location>
        <begin position="169"/>
        <end position="183"/>
    </location>
</feature>
<feature type="compositionally biased region" description="Gly residues" evidence="1">
    <location>
        <begin position="730"/>
        <end position="743"/>
    </location>
</feature>
<feature type="region of interest" description="Disordered" evidence="1">
    <location>
        <begin position="1300"/>
        <end position="1374"/>
    </location>
</feature>
<feature type="region of interest" description="Disordered" evidence="1">
    <location>
        <begin position="958"/>
        <end position="991"/>
    </location>
</feature>
<dbReference type="InParanoid" id="A0A409V9V8"/>
<feature type="region of interest" description="Disordered" evidence="1">
    <location>
        <begin position="113"/>
        <end position="312"/>
    </location>
</feature>
<feature type="compositionally biased region" description="Polar residues" evidence="1">
    <location>
        <begin position="879"/>
        <end position="905"/>
    </location>
</feature>
<feature type="compositionally biased region" description="Low complexity" evidence="1">
    <location>
        <begin position="2086"/>
        <end position="2100"/>
    </location>
</feature>
<accession>A0A409V9V8</accession>
<feature type="compositionally biased region" description="Acidic residues" evidence="1">
    <location>
        <begin position="1544"/>
        <end position="1561"/>
    </location>
</feature>
<feature type="compositionally biased region" description="Polar residues" evidence="1">
    <location>
        <begin position="204"/>
        <end position="217"/>
    </location>
</feature>
<feature type="region of interest" description="Disordered" evidence="1">
    <location>
        <begin position="1709"/>
        <end position="1792"/>
    </location>
</feature>
<proteinExistence type="predicted"/>
<feature type="compositionally biased region" description="Basic residues" evidence="1">
    <location>
        <begin position="1747"/>
        <end position="1756"/>
    </location>
</feature>
<feature type="compositionally biased region" description="Low complexity" evidence="1">
    <location>
        <begin position="139"/>
        <end position="154"/>
    </location>
</feature>
<feature type="region of interest" description="Disordered" evidence="1">
    <location>
        <begin position="1434"/>
        <end position="1513"/>
    </location>
</feature>
<feature type="compositionally biased region" description="Pro residues" evidence="1">
    <location>
        <begin position="1346"/>
        <end position="1361"/>
    </location>
</feature>
<dbReference type="EMBL" id="NHTK01006119">
    <property type="protein sequence ID" value="PPQ63548.1"/>
    <property type="molecule type" value="Genomic_DNA"/>
</dbReference>
<dbReference type="OrthoDB" id="3071747at2759"/>
<evidence type="ECO:0000256" key="1">
    <source>
        <dbReference type="SAM" id="MobiDB-lite"/>
    </source>
</evidence>
<feature type="compositionally biased region" description="Basic and acidic residues" evidence="1">
    <location>
        <begin position="383"/>
        <end position="397"/>
    </location>
</feature>
<keyword evidence="3" id="KW-1185">Reference proteome</keyword>
<feature type="region of interest" description="Disordered" evidence="1">
    <location>
        <begin position="1081"/>
        <end position="1116"/>
    </location>
</feature>
<gene>
    <name evidence="2" type="ORF">CVT24_004778</name>
</gene>
<name>A0A409V9V8_9AGAR</name>
<feature type="region of interest" description="Disordered" evidence="1">
    <location>
        <begin position="2054"/>
        <end position="2108"/>
    </location>
</feature>
<feature type="region of interest" description="Disordered" evidence="1">
    <location>
        <begin position="1540"/>
        <end position="1561"/>
    </location>
</feature>